<evidence type="ECO:0000313" key="3">
    <source>
        <dbReference type="Proteomes" id="UP000779049"/>
    </source>
</evidence>
<feature type="transmembrane region" description="Helical" evidence="1">
    <location>
        <begin position="57"/>
        <end position="77"/>
    </location>
</feature>
<evidence type="ECO:0000256" key="1">
    <source>
        <dbReference type="SAM" id="Phobius"/>
    </source>
</evidence>
<dbReference type="PANTHER" id="PTHR37314:SF4">
    <property type="entry name" value="UPF0700 TRANSMEMBRANE PROTEIN YOAK"/>
    <property type="match status" value="1"/>
</dbReference>
<keyword evidence="1" id="KW-0812">Transmembrane</keyword>
<protein>
    <submittedName>
        <fullName evidence="2">DUF1275 domain-containing protein</fullName>
    </submittedName>
</protein>
<dbReference type="RefSeq" id="WP_221919089.1">
    <property type="nucleotide sequence ID" value="NZ_CP173660.1"/>
</dbReference>
<sequence>MLREKKCDVAVHYIMACCGGFIGAYAILSRMEVFGSAQTANLIELVCDILGRNPKEIMIRICALLIYVGAMILSVVLEKTTSWNLKYPAIVFDLTAVTAVGFVPGTTNPIIALYPVFFATAFQWCVFKGANGYVSSTIFSTNNLKQTVISATDYLMSAHDEEGREKKAEKALFFGGTILSFHAGVAVSYLLWLHYGIHASWFCVVPLVFGGVLVAAGDGIFSGSKEREAEAGEIGIR</sequence>
<feature type="transmembrane region" description="Helical" evidence="1">
    <location>
        <begin position="109"/>
        <end position="127"/>
    </location>
</feature>
<dbReference type="PANTHER" id="PTHR37314">
    <property type="entry name" value="SLR0142 PROTEIN"/>
    <property type="match status" value="1"/>
</dbReference>
<dbReference type="Proteomes" id="UP000779049">
    <property type="component" value="Unassembled WGS sequence"/>
</dbReference>
<keyword evidence="3" id="KW-1185">Reference proteome</keyword>
<comment type="caution">
    <text evidence="2">The sequence shown here is derived from an EMBL/GenBank/DDBJ whole genome shotgun (WGS) entry which is preliminary data.</text>
</comment>
<keyword evidence="1" id="KW-0472">Membrane</keyword>
<feature type="transmembrane region" description="Helical" evidence="1">
    <location>
        <begin position="9"/>
        <end position="28"/>
    </location>
</feature>
<organism evidence="2 3">
    <name type="scientific">Sellimonas caecigallum</name>
    <dbReference type="NCBI Taxonomy" id="2592333"/>
    <lineage>
        <taxon>Bacteria</taxon>
        <taxon>Bacillati</taxon>
        <taxon>Bacillota</taxon>
        <taxon>Clostridia</taxon>
        <taxon>Lachnospirales</taxon>
        <taxon>Lachnospiraceae</taxon>
        <taxon>Sellimonas</taxon>
    </lineage>
</organism>
<dbReference type="Pfam" id="PF06912">
    <property type="entry name" value="DUF1275"/>
    <property type="match status" value="1"/>
</dbReference>
<name>A0ABS7L384_9FIRM</name>
<evidence type="ECO:0000313" key="2">
    <source>
        <dbReference type="EMBL" id="MBY0757521.1"/>
    </source>
</evidence>
<dbReference type="EMBL" id="VIRV01000001">
    <property type="protein sequence ID" value="MBY0757521.1"/>
    <property type="molecule type" value="Genomic_DNA"/>
</dbReference>
<reference evidence="2 3" key="1">
    <citation type="journal article" date="2020" name="New Microbes New Infect">
        <title>Sellimonas caecigallum sp. nov., description and genome sequence of a new member of the Sellimonas genus isolated from the cecum of feral chicken.</title>
        <authorList>
            <person name="Wongkuna S."/>
            <person name="Ghimire S."/>
            <person name="Antony L."/>
            <person name="Chankhamhaengdecha S."/>
            <person name="Janvilisri T."/>
            <person name="Scaria J."/>
        </authorList>
    </citation>
    <scope>NUCLEOTIDE SEQUENCE [LARGE SCALE GENOMIC DNA]</scope>
    <source>
        <strain evidence="2 3">SW451</strain>
    </source>
</reference>
<dbReference type="InterPro" id="IPR010699">
    <property type="entry name" value="DUF1275"/>
</dbReference>
<feature type="transmembrane region" description="Helical" evidence="1">
    <location>
        <begin position="198"/>
        <end position="217"/>
    </location>
</feature>
<feature type="transmembrane region" description="Helical" evidence="1">
    <location>
        <begin position="84"/>
        <end position="103"/>
    </location>
</feature>
<proteinExistence type="predicted"/>
<accession>A0ABS7L384</accession>
<keyword evidence="1" id="KW-1133">Transmembrane helix</keyword>
<gene>
    <name evidence="2" type="ORF">FLB61_00100</name>
</gene>
<feature type="transmembrane region" description="Helical" evidence="1">
    <location>
        <begin position="171"/>
        <end position="192"/>
    </location>
</feature>